<reference evidence="1" key="1">
    <citation type="submission" date="2018-05" db="EMBL/GenBank/DDBJ databases">
        <authorList>
            <person name="Lanie J.A."/>
            <person name="Ng W.-L."/>
            <person name="Kazmierczak K.M."/>
            <person name="Andrzejewski T.M."/>
            <person name="Davidsen T.M."/>
            <person name="Wayne K.J."/>
            <person name="Tettelin H."/>
            <person name="Glass J.I."/>
            <person name="Rusch D."/>
            <person name="Podicherti R."/>
            <person name="Tsui H.-C.T."/>
            <person name="Winkler M.E."/>
        </authorList>
    </citation>
    <scope>NUCLEOTIDE SEQUENCE</scope>
</reference>
<sequence>VAGLFHGFGQRPLAFRTHTTFSTSLYHV</sequence>
<name>A0A382UN39_9ZZZZ</name>
<gene>
    <name evidence="1" type="ORF">METZ01_LOCUS388446</name>
</gene>
<organism evidence="1">
    <name type="scientific">marine metagenome</name>
    <dbReference type="NCBI Taxonomy" id="408172"/>
    <lineage>
        <taxon>unclassified sequences</taxon>
        <taxon>metagenomes</taxon>
        <taxon>ecological metagenomes</taxon>
    </lineage>
</organism>
<protein>
    <submittedName>
        <fullName evidence="1">Uncharacterized protein</fullName>
    </submittedName>
</protein>
<dbReference type="EMBL" id="UINC01145453">
    <property type="protein sequence ID" value="SVD35592.1"/>
    <property type="molecule type" value="Genomic_DNA"/>
</dbReference>
<feature type="non-terminal residue" evidence="1">
    <location>
        <position position="1"/>
    </location>
</feature>
<evidence type="ECO:0000313" key="1">
    <source>
        <dbReference type="EMBL" id="SVD35592.1"/>
    </source>
</evidence>
<dbReference type="AlphaFoldDB" id="A0A382UN39"/>
<proteinExistence type="predicted"/>
<feature type="non-terminal residue" evidence="1">
    <location>
        <position position="28"/>
    </location>
</feature>
<accession>A0A382UN39</accession>